<evidence type="ECO:0000313" key="2">
    <source>
        <dbReference type="Proteomes" id="UP000264980"/>
    </source>
</evidence>
<organism evidence="1 2">
    <name type="scientific">Erwinia tracheiphila</name>
    <dbReference type="NCBI Taxonomy" id="65700"/>
    <lineage>
        <taxon>Bacteria</taxon>
        <taxon>Pseudomonadati</taxon>
        <taxon>Pseudomonadota</taxon>
        <taxon>Gammaproteobacteria</taxon>
        <taxon>Enterobacterales</taxon>
        <taxon>Erwiniaceae</taxon>
        <taxon>Erwinia</taxon>
    </lineage>
</organism>
<name>A0A345CTZ0_9GAMM</name>
<sequence length="98" mass="11739">MFINSVINRAIEMDTSISFNCNGYKMLGMKEDARYMLVSENNYRAFVRDGDSYRTYRLTCTNSYPYYQLRYIPGNKQEIRLQMTEDTLIEDMNKVMKR</sequence>
<dbReference type="Proteomes" id="UP000264980">
    <property type="component" value="Chromosome"/>
</dbReference>
<dbReference type="EMBL" id="CP013970">
    <property type="protein sequence ID" value="AXF76907.1"/>
    <property type="molecule type" value="Genomic_DNA"/>
</dbReference>
<gene>
    <name evidence="1" type="ORF">AV903_13995</name>
</gene>
<reference evidence="1 2" key="1">
    <citation type="submission" date="2016-01" db="EMBL/GenBank/DDBJ databases">
        <authorList>
            <person name="Oliw E.H."/>
        </authorList>
    </citation>
    <scope>NUCLEOTIDE SEQUENCE [LARGE SCALE GENOMIC DNA]</scope>
    <source>
        <strain evidence="1 2">MDcuke</strain>
    </source>
</reference>
<proteinExistence type="predicted"/>
<evidence type="ECO:0000313" key="1">
    <source>
        <dbReference type="EMBL" id="AXF76907.1"/>
    </source>
</evidence>
<accession>A0A345CTZ0</accession>
<dbReference type="AlphaFoldDB" id="A0A345CTZ0"/>
<protein>
    <submittedName>
        <fullName evidence="1">Uncharacterized protein</fullName>
    </submittedName>
</protein>